<dbReference type="GO" id="GO:0008270">
    <property type="term" value="F:zinc ion binding"/>
    <property type="evidence" value="ECO:0007669"/>
    <property type="project" value="InterPro"/>
</dbReference>
<reference evidence="3" key="2">
    <citation type="journal article" date="2014" name="ISME J.">
        <title>Microbial stratification in low pH oxic and suboxic macroscopic growths along an acid mine drainage.</title>
        <authorList>
            <person name="Mendez-Garcia C."/>
            <person name="Mesa V."/>
            <person name="Sprenger R.R."/>
            <person name="Richter M."/>
            <person name="Diez M.S."/>
            <person name="Solano J."/>
            <person name="Bargiela R."/>
            <person name="Golyshina O.V."/>
            <person name="Manteca A."/>
            <person name="Ramos J.L."/>
            <person name="Gallego J.R."/>
            <person name="Llorente I."/>
            <person name="Martins Dos Santos V.A."/>
            <person name="Jensen O.N."/>
            <person name="Pelaez A.I."/>
            <person name="Sanchez J."/>
            <person name="Ferrer M."/>
        </authorList>
    </citation>
    <scope>NUCLEOTIDE SEQUENCE</scope>
</reference>
<accession>T0Z8Z4</accession>
<dbReference type="GO" id="GO:0008168">
    <property type="term" value="F:methyltransferase activity"/>
    <property type="evidence" value="ECO:0007669"/>
    <property type="project" value="InterPro"/>
</dbReference>
<dbReference type="Gene3D" id="3.40.10.10">
    <property type="entry name" value="DNA Methylphosphotriester Repair Domain"/>
    <property type="match status" value="1"/>
</dbReference>
<dbReference type="AlphaFoldDB" id="T0Z8Z4"/>
<evidence type="ECO:0000259" key="2">
    <source>
        <dbReference type="Pfam" id="PF02805"/>
    </source>
</evidence>
<dbReference type="GO" id="GO:0006355">
    <property type="term" value="P:regulation of DNA-templated transcription"/>
    <property type="evidence" value="ECO:0007669"/>
    <property type="project" value="InterPro"/>
</dbReference>
<evidence type="ECO:0000256" key="1">
    <source>
        <dbReference type="ARBA" id="ARBA00023159"/>
    </source>
</evidence>
<dbReference type="Pfam" id="PF02805">
    <property type="entry name" value="Ada_Zn_binding"/>
    <property type="match status" value="1"/>
</dbReference>
<name>T0Z8Z4_9ZZZZ</name>
<comment type="caution">
    <text evidence="3">The sequence shown here is derived from an EMBL/GenBank/DDBJ whole genome shotgun (WGS) entry which is preliminary data.</text>
</comment>
<protein>
    <submittedName>
        <fullName evidence="3">Ada DNA repair, metal-binding domain protein</fullName>
    </submittedName>
</protein>
<feature type="non-terminal residue" evidence="3">
    <location>
        <position position="106"/>
    </location>
</feature>
<organism evidence="3">
    <name type="scientific">mine drainage metagenome</name>
    <dbReference type="NCBI Taxonomy" id="410659"/>
    <lineage>
        <taxon>unclassified sequences</taxon>
        <taxon>metagenomes</taxon>
        <taxon>ecological metagenomes</taxon>
    </lineage>
</organism>
<dbReference type="InterPro" id="IPR004026">
    <property type="entry name" value="Ada_DNA_repair_Zn-bd"/>
</dbReference>
<evidence type="ECO:0000313" key="3">
    <source>
        <dbReference type="EMBL" id="EQD26275.1"/>
    </source>
</evidence>
<feature type="domain" description="Ada DNA repair metal-binding" evidence="2">
    <location>
        <begin position="14"/>
        <end position="75"/>
    </location>
</feature>
<dbReference type="SUPFAM" id="SSF57884">
    <property type="entry name" value="Ada DNA repair protein, N-terminal domain (N-Ada 10)"/>
    <property type="match status" value="1"/>
</dbReference>
<keyword evidence="1" id="KW-0010">Activator</keyword>
<dbReference type="GO" id="GO:0006281">
    <property type="term" value="P:DNA repair"/>
    <property type="evidence" value="ECO:0007669"/>
    <property type="project" value="InterPro"/>
</dbReference>
<dbReference type="InterPro" id="IPR035451">
    <property type="entry name" value="Ada-like_dom_sf"/>
</dbReference>
<sequence length="106" mass="11507">MTISTPTIPLDDASWEAINRRDRTVEFVYAVTTTGIYCRPSCPARRAHRDHVLVFASPDLAHSSGFRPCRRCRPDEPGSDADPRGELVAGVCAQIAAATGRVPLAD</sequence>
<dbReference type="GO" id="GO:0003677">
    <property type="term" value="F:DNA binding"/>
    <property type="evidence" value="ECO:0007669"/>
    <property type="project" value="InterPro"/>
</dbReference>
<dbReference type="EMBL" id="AUZX01016216">
    <property type="protein sequence ID" value="EQD26275.1"/>
    <property type="molecule type" value="Genomic_DNA"/>
</dbReference>
<reference evidence="3" key="1">
    <citation type="submission" date="2013-08" db="EMBL/GenBank/DDBJ databases">
        <authorList>
            <person name="Mendez C."/>
            <person name="Richter M."/>
            <person name="Ferrer M."/>
            <person name="Sanchez J."/>
        </authorList>
    </citation>
    <scope>NUCLEOTIDE SEQUENCE</scope>
</reference>
<gene>
    <name evidence="3" type="ORF">B1A_21935</name>
</gene>
<proteinExistence type="predicted"/>